<evidence type="ECO:0000313" key="3">
    <source>
        <dbReference type="Proteomes" id="UP001497482"/>
    </source>
</evidence>
<gene>
    <name evidence="2" type="ORF">KC01_LOCUS3352</name>
</gene>
<name>A0AAV2J2V3_KNICA</name>
<evidence type="ECO:0000256" key="1">
    <source>
        <dbReference type="SAM" id="MobiDB-lite"/>
    </source>
</evidence>
<dbReference type="EMBL" id="OZ035832">
    <property type="protein sequence ID" value="CAL1571203.1"/>
    <property type="molecule type" value="Genomic_DNA"/>
</dbReference>
<feature type="region of interest" description="Disordered" evidence="1">
    <location>
        <begin position="46"/>
        <end position="82"/>
    </location>
</feature>
<evidence type="ECO:0000313" key="2">
    <source>
        <dbReference type="EMBL" id="CAL1571203.1"/>
    </source>
</evidence>
<reference evidence="2 3" key="1">
    <citation type="submission" date="2024-04" db="EMBL/GenBank/DDBJ databases">
        <authorList>
            <person name="Waldvogel A.-M."/>
            <person name="Schoenle A."/>
        </authorList>
    </citation>
    <scope>NUCLEOTIDE SEQUENCE [LARGE SCALE GENOMIC DNA]</scope>
</reference>
<accession>A0AAV2J2V3</accession>
<keyword evidence="3" id="KW-1185">Reference proteome</keyword>
<dbReference type="Proteomes" id="UP001497482">
    <property type="component" value="Chromosome 10"/>
</dbReference>
<dbReference type="AlphaFoldDB" id="A0AAV2J2V3"/>
<sequence length="82" mass="9340">MLNPMDKEEKGKERRKEVLFQTVEGPLPFGPAVKVLAQHMPLLPPYTYTNPKTDKQDIGKKRMRSLQPSDRGMLTKGCSLLE</sequence>
<organism evidence="2 3">
    <name type="scientific">Knipowitschia caucasica</name>
    <name type="common">Caucasian dwarf goby</name>
    <name type="synonym">Pomatoschistus caucasicus</name>
    <dbReference type="NCBI Taxonomy" id="637954"/>
    <lineage>
        <taxon>Eukaryota</taxon>
        <taxon>Metazoa</taxon>
        <taxon>Chordata</taxon>
        <taxon>Craniata</taxon>
        <taxon>Vertebrata</taxon>
        <taxon>Euteleostomi</taxon>
        <taxon>Actinopterygii</taxon>
        <taxon>Neopterygii</taxon>
        <taxon>Teleostei</taxon>
        <taxon>Neoteleostei</taxon>
        <taxon>Acanthomorphata</taxon>
        <taxon>Gobiaria</taxon>
        <taxon>Gobiiformes</taxon>
        <taxon>Gobioidei</taxon>
        <taxon>Gobiidae</taxon>
        <taxon>Gobiinae</taxon>
        <taxon>Knipowitschia</taxon>
    </lineage>
</organism>
<protein>
    <submittedName>
        <fullName evidence="2">Uncharacterized protein</fullName>
    </submittedName>
</protein>
<proteinExistence type="predicted"/>